<proteinExistence type="predicted"/>
<feature type="transmembrane region" description="Helical" evidence="1">
    <location>
        <begin position="230"/>
        <end position="251"/>
    </location>
</feature>
<comment type="caution">
    <text evidence="2">The sequence shown here is derived from an EMBL/GenBank/DDBJ whole genome shotgun (WGS) entry which is preliminary data.</text>
</comment>
<feature type="transmembrane region" description="Helical" evidence="1">
    <location>
        <begin position="85"/>
        <end position="107"/>
    </location>
</feature>
<sequence length="252" mass="28317">MLNKFIPIIIAAVSLIAWEAVIAVPQRFWGSLVAFVIIFFFGFLQLHGFRIASKTFWLLAAPPFFAALSAGVLSLFLTLPWLSHLLIAAAAIFVYLYLSHVYLFLFAITRYRPLSLERFSSYGSVASFTSVAIAAYGFINFLNTQIWCAVLAVAAVTFLLSYQFFWVNKIDEQHTLFAGLLAATLIVEFFWAISFFPVTHFISGLSLGIIYYVIVNLTLLHFLDTLEKRLITVYLAIGGSCVLLILLSARWL</sequence>
<evidence type="ECO:0000313" key="3">
    <source>
        <dbReference type="Proteomes" id="UP000178925"/>
    </source>
</evidence>
<feature type="transmembrane region" description="Helical" evidence="1">
    <location>
        <begin position="119"/>
        <end position="138"/>
    </location>
</feature>
<accession>A0A1F5SNI3</accession>
<dbReference type="AlphaFoldDB" id="A0A1F5SNI3"/>
<dbReference type="EMBL" id="MFGC01000016">
    <property type="protein sequence ID" value="OGF28250.1"/>
    <property type="molecule type" value="Genomic_DNA"/>
</dbReference>
<evidence type="ECO:0000313" key="2">
    <source>
        <dbReference type="EMBL" id="OGF28250.1"/>
    </source>
</evidence>
<feature type="transmembrane region" description="Helical" evidence="1">
    <location>
        <begin position="144"/>
        <end position="165"/>
    </location>
</feature>
<keyword evidence="1" id="KW-0472">Membrane</keyword>
<reference evidence="2 3" key="1">
    <citation type="journal article" date="2016" name="Nat. Commun.">
        <title>Thousands of microbial genomes shed light on interconnected biogeochemical processes in an aquifer system.</title>
        <authorList>
            <person name="Anantharaman K."/>
            <person name="Brown C.T."/>
            <person name="Hug L.A."/>
            <person name="Sharon I."/>
            <person name="Castelle C.J."/>
            <person name="Probst A.J."/>
            <person name="Thomas B.C."/>
            <person name="Singh A."/>
            <person name="Wilkins M.J."/>
            <person name="Karaoz U."/>
            <person name="Brodie E.L."/>
            <person name="Williams K.H."/>
            <person name="Hubbard S.S."/>
            <person name="Banfield J.F."/>
        </authorList>
    </citation>
    <scope>NUCLEOTIDE SEQUENCE [LARGE SCALE GENOMIC DNA]</scope>
</reference>
<evidence type="ECO:0000256" key="1">
    <source>
        <dbReference type="SAM" id="Phobius"/>
    </source>
</evidence>
<feature type="transmembrane region" description="Helical" evidence="1">
    <location>
        <begin position="28"/>
        <end position="44"/>
    </location>
</feature>
<feature type="transmembrane region" description="Helical" evidence="1">
    <location>
        <begin position="5"/>
        <end position="22"/>
    </location>
</feature>
<dbReference type="Proteomes" id="UP000178925">
    <property type="component" value="Unassembled WGS sequence"/>
</dbReference>
<protein>
    <submittedName>
        <fullName evidence="2">Uncharacterized protein</fullName>
    </submittedName>
</protein>
<feature type="transmembrane region" description="Helical" evidence="1">
    <location>
        <begin position="202"/>
        <end position="223"/>
    </location>
</feature>
<keyword evidence="1" id="KW-1133">Transmembrane helix</keyword>
<feature type="transmembrane region" description="Helical" evidence="1">
    <location>
        <begin position="56"/>
        <end position="79"/>
    </location>
</feature>
<keyword evidence="1" id="KW-0812">Transmembrane</keyword>
<feature type="transmembrane region" description="Helical" evidence="1">
    <location>
        <begin position="177"/>
        <end position="196"/>
    </location>
</feature>
<gene>
    <name evidence="2" type="ORF">A2242_00405</name>
</gene>
<name>A0A1F5SNI3_9BACT</name>
<dbReference type="STRING" id="1797995.A2242_00405"/>
<organism evidence="2 3">
    <name type="scientific">Candidatus Falkowbacteria bacterium RIFOXYA2_FULL_47_9</name>
    <dbReference type="NCBI Taxonomy" id="1797995"/>
    <lineage>
        <taxon>Bacteria</taxon>
        <taxon>Candidatus Falkowiibacteriota</taxon>
    </lineage>
</organism>